<organism evidence="2 3">
    <name type="scientific">Flavobacterium jumunjinense</name>
    <dbReference type="NCBI Taxonomy" id="998845"/>
    <lineage>
        <taxon>Bacteria</taxon>
        <taxon>Pseudomonadati</taxon>
        <taxon>Bacteroidota</taxon>
        <taxon>Flavobacteriia</taxon>
        <taxon>Flavobacteriales</taxon>
        <taxon>Flavobacteriaceae</taxon>
        <taxon>Flavobacterium</taxon>
    </lineage>
</organism>
<evidence type="ECO:0000313" key="1">
    <source>
        <dbReference type="EMBL" id="MFB9098304.1"/>
    </source>
</evidence>
<proteinExistence type="predicted"/>
<gene>
    <name evidence="1" type="ORF">ACFFVF_17475</name>
    <name evidence="2" type="ORF">ACFFVF_18025</name>
</gene>
<feature type="non-terminal residue" evidence="2">
    <location>
        <position position="1"/>
    </location>
</feature>
<dbReference type="EMBL" id="JBHMEY010000085">
    <property type="protein sequence ID" value="MFB9098406.1"/>
    <property type="molecule type" value="Genomic_DNA"/>
</dbReference>
<reference evidence="2 3" key="1">
    <citation type="submission" date="2024-09" db="EMBL/GenBank/DDBJ databases">
        <authorList>
            <person name="Sun Q."/>
            <person name="Mori K."/>
        </authorList>
    </citation>
    <scope>NUCLEOTIDE SEQUENCE [LARGE SCALE GENOMIC DNA]</scope>
    <source>
        <strain evidence="2 3">CECT 7955</strain>
    </source>
</reference>
<dbReference type="EMBL" id="JBHMEY010000072">
    <property type="protein sequence ID" value="MFB9098304.1"/>
    <property type="molecule type" value="Genomic_DNA"/>
</dbReference>
<dbReference type="Proteomes" id="UP001589607">
    <property type="component" value="Unassembled WGS sequence"/>
</dbReference>
<evidence type="ECO:0000313" key="3">
    <source>
        <dbReference type="Proteomes" id="UP001589607"/>
    </source>
</evidence>
<keyword evidence="3" id="KW-1185">Reference proteome</keyword>
<dbReference type="RefSeq" id="WP_379678337.1">
    <property type="nucleotide sequence ID" value="NZ_JBHMEY010000072.1"/>
</dbReference>
<name>A0ABV5GT07_9FLAO</name>
<protein>
    <submittedName>
        <fullName evidence="2">Uncharacterized protein</fullName>
    </submittedName>
</protein>
<accession>A0ABV5GT07</accession>
<evidence type="ECO:0000313" key="2">
    <source>
        <dbReference type="EMBL" id="MFB9098406.1"/>
    </source>
</evidence>
<sequence length="60" mass="7053">SKMQHIDNYRSREASYSEGFKPVEPMESGKRIRFEIRADSAFTADFKAQLILIKEKRKNC</sequence>
<comment type="caution">
    <text evidence="2">The sequence shown here is derived from an EMBL/GenBank/DDBJ whole genome shotgun (WGS) entry which is preliminary data.</text>
</comment>